<feature type="compositionally biased region" description="Basic and acidic residues" evidence="4">
    <location>
        <begin position="640"/>
        <end position="657"/>
    </location>
</feature>
<name>A0A0M0K5M8_9EUKA</name>
<keyword evidence="5" id="KW-0808">Transferase</keyword>
<dbReference type="EMBL" id="JWZX01001307">
    <property type="protein sequence ID" value="KOO34166.1"/>
    <property type="molecule type" value="Genomic_DNA"/>
</dbReference>
<organism evidence="5 6">
    <name type="scientific">Chrysochromulina tobinii</name>
    <dbReference type="NCBI Taxonomy" id="1460289"/>
    <lineage>
        <taxon>Eukaryota</taxon>
        <taxon>Haptista</taxon>
        <taxon>Haptophyta</taxon>
        <taxon>Prymnesiophyceae</taxon>
        <taxon>Prymnesiales</taxon>
        <taxon>Chrysochromulinaceae</taxon>
        <taxon>Chrysochromulina</taxon>
    </lineage>
</organism>
<reference evidence="6" key="1">
    <citation type="journal article" date="2015" name="PLoS Genet.">
        <title>Genome Sequence and Transcriptome Analyses of Chrysochromulina tobin: Metabolic Tools for Enhanced Algal Fitness in the Prominent Order Prymnesiales (Haptophyceae).</title>
        <authorList>
            <person name="Hovde B.T."/>
            <person name="Deodato C.R."/>
            <person name="Hunsperger H.M."/>
            <person name="Ryken S.A."/>
            <person name="Yost W."/>
            <person name="Jha R.K."/>
            <person name="Patterson J."/>
            <person name="Monnat R.J. Jr."/>
            <person name="Barlow S.B."/>
            <person name="Starkenburg S.R."/>
            <person name="Cattolico R.A."/>
        </authorList>
    </citation>
    <scope>NUCLEOTIDE SEQUENCE</scope>
    <source>
        <strain evidence="6">CCMP291</strain>
    </source>
</reference>
<evidence type="ECO:0000256" key="2">
    <source>
        <dbReference type="ARBA" id="ARBA00022803"/>
    </source>
</evidence>
<comment type="caution">
    <text evidence="5">The sequence shown here is derived from an EMBL/GenBank/DDBJ whole genome shotgun (WGS) entry which is preliminary data.</text>
</comment>
<dbReference type="PIRSF" id="PIRSF000422">
    <property type="entry name" value="N-terminal-AcTrfase-A_aux_su"/>
    <property type="match status" value="1"/>
</dbReference>
<evidence type="ECO:0000256" key="3">
    <source>
        <dbReference type="PROSITE-ProRule" id="PRU00339"/>
    </source>
</evidence>
<evidence type="ECO:0000256" key="1">
    <source>
        <dbReference type="ARBA" id="ARBA00022737"/>
    </source>
</evidence>
<dbReference type="GO" id="GO:0016740">
    <property type="term" value="F:transferase activity"/>
    <property type="evidence" value="ECO:0007669"/>
    <property type="project" value="UniProtKB-KW"/>
</dbReference>
<dbReference type="Gene3D" id="1.25.40.1010">
    <property type="match status" value="1"/>
</dbReference>
<keyword evidence="2 3" id="KW-0802">TPR repeat</keyword>
<dbReference type="InterPro" id="IPR011990">
    <property type="entry name" value="TPR-like_helical_dom_sf"/>
</dbReference>
<dbReference type="OrthoDB" id="10263032at2759"/>
<evidence type="ECO:0000256" key="4">
    <source>
        <dbReference type="SAM" id="MobiDB-lite"/>
    </source>
</evidence>
<dbReference type="InterPro" id="IPR021183">
    <property type="entry name" value="NatA_aux_su"/>
</dbReference>
<gene>
    <name evidence="5" type="ORF">Ctob_009984</name>
</gene>
<evidence type="ECO:0000313" key="6">
    <source>
        <dbReference type="Proteomes" id="UP000037460"/>
    </source>
</evidence>
<dbReference type="FunFam" id="1.25.40.1040:FF:000003">
    <property type="entry name" value="N-terminal acetyltransferase A, auxiliary subunit"/>
    <property type="match status" value="1"/>
</dbReference>
<dbReference type="PANTHER" id="PTHR22767:SF2">
    <property type="entry name" value="N(ALPHA)-ACETYLTRANSFERASE 15_16, ISOFORM A"/>
    <property type="match status" value="1"/>
</dbReference>
<dbReference type="SUPFAM" id="SSF48452">
    <property type="entry name" value="TPR-like"/>
    <property type="match status" value="2"/>
</dbReference>
<feature type="region of interest" description="Disordered" evidence="4">
    <location>
        <begin position="598"/>
        <end position="626"/>
    </location>
</feature>
<dbReference type="FunFam" id="1.25.40.1010:FF:000002">
    <property type="entry name" value="N-terminal acetyltransferase catalytic subunit (NAT1)"/>
    <property type="match status" value="1"/>
</dbReference>
<dbReference type="Gene3D" id="1.25.40.1040">
    <property type="match status" value="1"/>
</dbReference>
<dbReference type="GO" id="GO:0005737">
    <property type="term" value="C:cytoplasm"/>
    <property type="evidence" value="ECO:0007669"/>
    <property type="project" value="UniProtKB-ARBA"/>
</dbReference>
<dbReference type="PANTHER" id="PTHR22767">
    <property type="entry name" value="N-TERMINAL ACETYLTRANSFERASE-RELATED"/>
    <property type="match status" value="1"/>
</dbReference>
<keyword evidence="6" id="KW-1185">Reference proteome</keyword>
<dbReference type="InterPro" id="IPR019734">
    <property type="entry name" value="TPR_rpt"/>
</dbReference>
<accession>A0A0M0K5M8</accession>
<evidence type="ECO:0000313" key="5">
    <source>
        <dbReference type="EMBL" id="KOO34166.1"/>
    </source>
</evidence>
<feature type="repeat" description="TPR" evidence="3">
    <location>
        <begin position="81"/>
        <end position="114"/>
    </location>
</feature>
<dbReference type="SMART" id="SM00028">
    <property type="entry name" value="TPR"/>
    <property type="match status" value="6"/>
</dbReference>
<dbReference type="PROSITE" id="PS50005">
    <property type="entry name" value="TPR"/>
    <property type="match status" value="1"/>
</dbReference>
<keyword evidence="1" id="KW-0677">Repeat</keyword>
<feature type="region of interest" description="Disordered" evidence="4">
    <location>
        <begin position="639"/>
        <end position="663"/>
    </location>
</feature>
<dbReference type="AlphaFoldDB" id="A0A0M0K5M8"/>
<proteinExistence type="predicted"/>
<sequence length="872" mass="97619">MTSTRENGLPSKEAGLFKQIVKHYETKQYKKGIKAADTVLKKFPDHGETLSMKGLILNCVDRKAEAYELVRKGVKMDIKSHVCWHVYGLLYRSDREYLQAIKCYRGALRHDPDNMQILRDLSMLQVQMRDLEGFVQTRQHLLTLKPTNKNNWFTFAVAAHLMNRYDKAVNIVKAHEDTLEGTPENDYEHSEMLLYKNMLLEEDGQLQEALDHLESCEKDIVDRLFWLEKRAQLLRQLNRHADAEPLYRQLLKRNPEHVGYHAGLQACVLGAGRAIENWMPEEVDEATEAKLKVLYAELQHHHPKSTVCRRLPLDFARDGAHFRIACKTYILPPLRKGVPSLFADLKPLYRSKPKAEVLGAILEEWLKSLEADGKLPGESRHEMPTVIMWVRALLAQHYDQVGESARALAQIDLAIQHTPTLLDLYMLKARMYKHAGALLQASECMNLARQMDLADRYINTKATRYMLRANQVDEAQKTIALFTKDGDQKSNLFDMQCMWYELEIGQAYCRLARTDASHYGRALKQFTSVDKHFTDIIEDQFDFHTYCIRKMTLRAYVNMLRMEDTVHGHAYYVRAAMGAIEVYIALVDKPKQDAAAAAAADESQMSAGERKKLESKKRKAEAKAKAEAEEAKAKAAVAAKAEKGAKGNKGKPDKPVDEDPEGAALASVDDPLEKASVFLRTLQQHAPKNLRTHTLACALALRKKRYLLALRALRRAVALAPADPDVHTATVEFLLEMDKEAAILPPTIARVLEANRAAIGAPPGKSLEELNKAFLLKAEGAPAAVLAAAALQLQIAPAQKDAAKALVTSLDPSKLSLALAVRAHTLLATSFGDAAAAEAFGAKVRARYPLADYFQPPEVLSQGIQDGKGASE</sequence>
<dbReference type="Pfam" id="PF12569">
    <property type="entry name" value="NatA_aux_su"/>
    <property type="match status" value="1"/>
</dbReference>
<dbReference type="Proteomes" id="UP000037460">
    <property type="component" value="Unassembled WGS sequence"/>
</dbReference>
<protein>
    <submittedName>
        <fullName evidence="5">N-alpha-acetyltransferase auxiliary subunit-like protein</fullName>
    </submittedName>
</protein>